<protein>
    <submittedName>
        <fullName evidence="2">Uncharacterized protein</fullName>
    </submittedName>
</protein>
<evidence type="ECO:0000313" key="2">
    <source>
        <dbReference type="EMBL" id="KAK3358410.1"/>
    </source>
</evidence>
<keyword evidence="3" id="KW-1185">Reference proteome</keyword>
<dbReference type="AlphaFoldDB" id="A0AAE0MYQ5"/>
<proteinExistence type="predicted"/>
<name>A0AAE0MYQ5_9PEZI</name>
<reference evidence="2" key="1">
    <citation type="journal article" date="2023" name="Mol. Phylogenet. Evol.">
        <title>Genome-scale phylogeny and comparative genomics of the fungal order Sordariales.</title>
        <authorList>
            <person name="Hensen N."/>
            <person name="Bonometti L."/>
            <person name="Westerberg I."/>
            <person name="Brannstrom I.O."/>
            <person name="Guillou S."/>
            <person name="Cros-Aarteil S."/>
            <person name="Calhoun S."/>
            <person name="Haridas S."/>
            <person name="Kuo A."/>
            <person name="Mondo S."/>
            <person name="Pangilinan J."/>
            <person name="Riley R."/>
            <person name="LaButti K."/>
            <person name="Andreopoulos B."/>
            <person name="Lipzen A."/>
            <person name="Chen C."/>
            <person name="Yan M."/>
            <person name="Daum C."/>
            <person name="Ng V."/>
            <person name="Clum A."/>
            <person name="Steindorff A."/>
            <person name="Ohm R.A."/>
            <person name="Martin F."/>
            <person name="Silar P."/>
            <person name="Natvig D.O."/>
            <person name="Lalanne C."/>
            <person name="Gautier V."/>
            <person name="Ament-Velasquez S.L."/>
            <person name="Kruys A."/>
            <person name="Hutchinson M.I."/>
            <person name="Powell A.J."/>
            <person name="Barry K."/>
            <person name="Miller A.N."/>
            <person name="Grigoriev I.V."/>
            <person name="Debuchy R."/>
            <person name="Gladieux P."/>
            <person name="Hiltunen Thoren M."/>
            <person name="Johannesson H."/>
        </authorList>
    </citation>
    <scope>NUCLEOTIDE SEQUENCE</scope>
    <source>
        <strain evidence="2">CBS 958.72</strain>
    </source>
</reference>
<evidence type="ECO:0000313" key="3">
    <source>
        <dbReference type="Proteomes" id="UP001287356"/>
    </source>
</evidence>
<gene>
    <name evidence="2" type="ORF">B0T24DRAFT_644234</name>
</gene>
<reference evidence="2" key="2">
    <citation type="submission" date="2023-06" db="EMBL/GenBank/DDBJ databases">
        <authorList>
            <consortium name="Lawrence Berkeley National Laboratory"/>
            <person name="Haridas S."/>
            <person name="Hensen N."/>
            <person name="Bonometti L."/>
            <person name="Westerberg I."/>
            <person name="Brannstrom I.O."/>
            <person name="Guillou S."/>
            <person name="Cros-Aarteil S."/>
            <person name="Calhoun S."/>
            <person name="Kuo A."/>
            <person name="Mondo S."/>
            <person name="Pangilinan J."/>
            <person name="Riley R."/>
            <person name="Labutti K."/>
            <person name="Andreopoulos B."/>
            <person name="Lipzen A."/>
            <person name="Chen C."/>
            <person name="Yanf M."/>
            <person name="Daum C."/>
            <person name="Ng V."/>
            <person name="Clum A."/>
            <person name="Steindorff A."/>
            <person name="Ohm R."/>
            <person name="Martin F."/>
            <person name="Silar P."/>
            <person name="Natvig D."/>
            <person name="Lalanne C."/>
            <person name="Gautier V."/>
            <person name="Ament-Velasquez S.L."/>
            <person name="Kruys A."/>
            <person name="Hutchinson M.I."/>
            <person name="Powell A.J."/>
            <person name="Barry K."/>
            <person name="Miller A.N."/>
            <person name="Grigoriev I.V."/>
            <person name="Debuchy R."/>
            <person name="Gladieux P."/>
            <person name="Thoren M.H."/>
            <person name="Johannesson H."/>
        </authorList>
    </citation>
    <scope>NUCLEOTIDE SEQUENCE</scope>
    <source>
        <strain evidence="2">CBS 958.72</strain>
    </source>
</reference>
<feature type="compositionally biased region" description="Polar residues" evidence="1">
    <location>
        <begin position="68"/>
        <end position="77"/>
    </location>
</feature>
<sequence length="97" mass="9905">MQSAIRVLCVQRTASAAQLNFPAAGFGSLVGVLGGVLPHRAAAHVARAALAGQFGGVGRGGFGTGQREMQTPGSSQVCMYKDQEIPPNGSPRPRGES</sequence>
<comment type="caution">
    <text evidence="2">The sequence shown here is derived from an EMBL/GenBank/DDBJ whole genome shotgun (WGS) entry which is preliminary data.</text>
</comment>
<evidence type="ECO:0000256" key="1">
    <source>
        <dbReference type="SAM" id="MobiDB-lite"/>
    </source>
</evidence>
<accession>A0AAE0MYQ5</accession>
<feature type="region of interest" description="Disordered" evidence="1">
    <location>
        <begin position="62"/>
        <end position="97"/>
    </location>
</feature>
<dbReference type="Proteomes" id="UP001287356">
    <property type="component" value="Unassembled WGS sequence"/>
</dbReference>
<dbReference type="EMBL" id="JAULSN010000016">
    <property type="protein sequence ID" value="KAK3358410.1"/>
    <property type="molecule type" value="Genomic_DNA"/>
</dbReference>
<organism evidence="2 3">
    <name type="scientific">Lasiosphaeria ovina</name>
    <dbReference type="NCBI Taxonomy" id="92902"/>
    <lineage>
        <taxon>Eukaryota</taxon>
        <taxon>Fungi</taxon>
        <taxon>Dikarya</taxon>
        <taxon>Ascomycota</taxon>
        <taxon>Pezizomycotina</taxon>
        <taxon>Sordariomycetes</taxon>
        <taxon>Sordariomycetidae</taxon>
        <taxon>Sordariales</taxon>
        <taxon>Lasiosphaeriaceae</taxon>
        <taxon>Lasiosphaeria</taxon>
    </lineage>
</organism>